<keyword evidence="1" id="KW-1133">Transmembrane helix</keyword>
<feature type="transmembrane region" description="Helical" evidence="1">
    <location>
        <begin position="56"/>
        <end position="76"/>
    </location>
</feature>
<sequence>MPADVWNTQLDEDGRVVFPPRRGRLYLRLTAFGLLMLASAATNLDHLRTDGISGTLGVLRLTALAAFVYGTGLTLYQLIANRPVVTIDADGVARGRRLAWSGIAKIDEPTGFTGARTIQVHPVDRRTRPLRISLDNVEELDAFAHWLRSVKTRYTS</sequence>
<proteinExistence type="predicted"/>
<dbReference type="AlphaFoldDB" id="A0A4R4P1V2"/>
<evidence type="ECO:0000256" key="1">
    <source>
        <dbReference type="SAM" id="Phobius"/>
    </source>
</evidence>
<feature type="transmembrane region" description="Helical" evidence="1">
    <location>
        <begin position="25"/>
        <end position="44"/>
    </location>
</feature>
<accession>A0A4R4P1V2</accession>
<name>A0A4R4P1V2_9ACTN</name>
<evidence type="ECO:0000313" key="2">
    <source>
        <dbReference type="EMBL" id="TDC14600.1"/>
    </source>
</evidence>
<comment type="caution">
    <text evidence="2">The sequence shown here is derived from an EMBL/GenBank/DDBJ whole genome shotgun (WGS) entry which is preliminary data.</text>
</comment>
<evidence type="ECO:0000313" key="3">
    <source>
        <dbReference type="Proteomes" id="UP000295075"/>
    </source>
</evidence>
<keyword evidence="3" id="KW-1185">Reference proteome</keyword>
<dbReference type="RefSeq" id="WP_132415500.1">
    <property type="nucleotide sequence ID" value="NZ_SMKA01000384.1"/>
</dbReference>
<evidence type="ECO:0008006" key="4">
    <source>
        <dbReference type="Google" id="ProtNLM"/>
    </source>
</evidence>
<dbReference type="EMBL" id="SMKA01000384">
    <property type="protein sequence ID" value="TDC14600.1"/>
    <property type="molecule type" value="Genomic_DNA"/>
</dbReference>
<dbReference type="Proteomes" id="UP000295075">
    <property type="component" value="Unassembled WGS sequence"/>
</dbReference>
<organism evidence="2 3">
    <name type="scientific">Kribbella albertanoniae</name>
    <dbReference type="NCBI Taxonomy" id="1266829"/>
    <lineage>
        <taxon>Bacteria</taxon>
        <taxon>Bacillati</taxon>
        <taxon>Actinomycetota</taxon>
        <taxon>Actinomycetes</taxon>
        <taxon>Propionibacteriales</taxon>
        <taxon>Kribbellaceae</taxon>
        <taxon>Kribbella</taxon>
    </lineage>
</organism>
<gene>
    <name evidence="2" type="ORF">E1261_42160</name>
</gene>
<dbReference type="OrthoDB" id="3822953at2"/>
<keyword evidence="1" id="KW-0812">Transmembrane</keyword>
<protein>
    <recommendedName>
        <fullName evidence="4">PH domain-containing protein</fullName>
    </recommendedName>
</protein>
<keyword evidence="1" id="KW-0472">Membrane</keyword>
<reference evidence="2 3" key="1">
    <citation type="submission" date="2019-03" db="EMBL/GenBank/DDBJ databases">
        <title>Draft genome sequences of novel Actinobacteria.</title>
        <authorList>
            <person name="Sahin N."/>
            <person name="Ay H."/>
            <person name="Saygin H."/>
        </authorList>
    </citation>
    <scope>NUCLEOTIDE SEQUENCE [LARGE SCALE GENOMIC DNA]</scope>
    <source>
        <strain evidence="2 3">JCM 30547</strain>
    </source>
</reference>